<sequence length="147" mass="16368">MKENTSLEIARNRLAKIWFIGSGVPFLILVVQSILGKYADKVKEAFTWFIPTVFPTLTLMISVIGAAALIPKENRVIRTSFLKLTVGVSIAYLVILSLVLFLQPFGNFEDPIELFSMSNFFITPIQGVVVAALGFLFTSDQPRDKPE</sequence>
<dbReference type="RefSeq" id="WP_106605126.1">
    <property type="nucleotide sequence ID" value="NZ_PYGK01000016.1"/>
</dbReference>
<dbReference type="Proteomes" id="UP000240978">
    <property type="component" value="Unassembled WGS sequence"/>
</dbReference>
<organism evidence="2 3">
    <name type="scientific">Chitinophaga ginsengisoli</name>
    <dbReference type="NCBI Taxonomy" id="363837"/>
    <lineage>
        <taxon>Bacteria</taxon>
        <taxon>Pseudomonadati</taxon>
        <taxon>Bacteroidota</taxon>
        <taxon>Chitinophagia</taxon>
        <taxon>Chitinophagales</taxon>
        <taxon>Chitinophagaceae</taxon>
        <taxon>Chitinophaga</taxon>
    </lineage>
</organism>
<proteinExistence type="predicted"/>
<feature type="transmembrane region" description="Helical" evidence="1">
    <location>
        <begin position="81"/>
        <end position="102"/>
    </location>
</feature>
<dbReference type="AlphaFoldDB" id="A0A2P8FQR1"/>
<keyword evidence="3" id="KW-1185">Reference proteome</keyword>
<keyword evidence="1" id="KW-0472">Membrane</keyword>
<feature type="transmembrane region" description="Helical" evidence="1">
    <location>
        <begin position="114"/>
        <end position="137"/>
    </location>
</feature>
<comment type="caution">
    <text evidence="2">The sequence shown here is derived from an EMBL/GenBank/DDBJ whole genome shotgun (WGS) entry which is preliminary data.</text>
</comment>
<accession>A0A2P8FQR1</accession>
<gene>
    <name evidence="2" type="ORF">CLV42_11623</name>
</gene>
<feature type="transmembrane region" description="Helical" evidence="1">
    <location>
        <begin position="17"/>
        <end position="36"/>
    </location>
</feature>
<evidence type="ECO:0000313" key="3">
    <source>
        <dbReference type="Proteomes" id="UP000240978"/>
    </source>
</evidence>
<name>A0A2P8FQR1_9BACT</name>
<reference evidence="2 3" key="1">
    <citation type="submission" date="2018-03" db="EMBL/GenBank/DDBJ databases">
        <title>Genomic Encyclopedia of Archaeal and Bacterial Type Strains, Phase II (KMG-II): from individual species to whole genera.</title>
        <authorList>
            <person name="Goeker M."/>
        </authorList>
    </citation>
    <scope>NUCLEOTIDE SEQUENCE [LARGE SCALE GENOMIC DNA]</scope>
    <source>
        <strain evidence="2 3">DSM 18107</strain>
    </source>
</reference>
<feature type="transmembrane region" description="Helical" evidence="1">
    <location>
        <begin position="48"/>
        <end position="69"/>
    </location>
</feature>
<evidence type="ECO:0000313" key="2">
    <source>
        <dbReference type="EMBL" id="PSL24037.1"/>
    </source>
</evidence>
<dbReference type="EMBL" id="PYGK01000016">
    <property type="protein sequence ID" value="PSL24037.1"/>
    <property type="molecule type" value="Genomic_DNA"/>
</dbReference>
<keyword evidence="1" id="KW-1133">Transmembrane helix</keyword>
<protein>
    <submittedName>
        <fullName evidence="2">Uncharacterized protein</fullName>
    </submittedName>
</protein>
<dbReference type="OrthoDB" id="1447373at2"/>
<keyword evidence="1" id="KW-0812">Transmembrane</keyword>
<evidence type="ECO:0000256" key="1">
    <source>
        <dbReference type="SAM" id="Phobius"/>
    </source>
</evidence>